<dbReference type="PANTHER" id="PTHR15572">
    <property type="entry name" value="GLIOMA TUMOR SUPPRESSOR CANDIDATE REGION GENE 1"/>
    <property type="match status" value="1"/>
</dbReference>
<reference evidence="3" key="1">
    <citation type="submission" date="2021-01" db="EMBL/GenBank/DDBJ databases">
        <authorList>
            <consortium name="Genoscope - CEA"/>
            <person name="William W."/>
        </authorList>
    </citation>
    <scope>NUCLEOTIDE SEQUENCE</scope>
</reference>
<evidence type="ECO:0000313" key="3">
    <source>
        <dbReference type="EMBL" id="CAD8127407.1"/>
    </source>
</evidence>
<dbReference type="PANTHER" id="PTHR15572:SF0">
    <property type="entry name" value="GLUTAMINE-RICH PROTEIN-RELATED"/>
    <property type="match status" value="1"/>
</dbReference>
<dbReference type="Proteomes" id="UP000692954">
    <property type="component" value="Unassembled WGS sequence"/>
</dbReference>
<dbReference type="EMBL" id="CAJJDN010000176">
    <property type="protein sequence ID" value="CAD8127407.1"/>
    <property type="molecule type" value="Genomic_DNA"/>
</dbReference>
<feature type="compositionally biased region" description="Polar residues" evidence="2">
    <location>
        <begin position="443"/>
        <end position="466"/>
    </location>
</feature>
<dbReference type="InterPro" id="IPR052438">
    <property type="entry name" value="Chromatin_remod/trans_coact"/>
</dbReference>
<feature type="coiled-coil region" evidence="1">
    <location>
        <begin position="476"/>
        <end position="604"/>
    </location>
</feature>
<gene>
    <name evidence="3" type="ORF">PSON_ATCC_30995.1.T1760056</name>
</gene>
<keyword evidence="1" id="KW-0175">Coiled coil</keyword>
<feature type="region of interest" description="Disordered" evidence="2">
    <location>
        <begin position="1"/>
        <end position="26"/>
    </location>
</feature>
<accession>A0A8S1RIW4</accession>
<name>A0A8S1RIW4_9CILI</name>
<protein>
    <submittedName>
        <fullName evidence="3">Uncharacterized protein</fullName>
    </submittedName>
</protein>
<dbReference type="OrthoDB" id="300634at2759"/>
<sequence length="1223" mass="142691">MMFSKQIQHPQSQKSSDSSLSNQQFNQRPFRYENQSSIKTHWQKLKSNETDNDPITRRERNVKPITILQEIISCNNQKKLIKLVSSFLQSEQQLTQIYEQLEKQSIVSLFLKIHQMQSPQLVQFMHLLYDSLFSLDSSVSSKIYTHQDVLKYILLSNYESIQGQAGQLTRILEILSEMQILNPDFLAFEEEFQVDMEENSNSYNKVQLRILFLISSIDILRALKGSVTLFERLEQFVFSQIKNGQMPNINDMQTLVIAYILLSEQLDIANKLGYSKQAVEIIGKSQDYSIFELKKRFMNNAMKLSQKYLGSQVYDQIVSMNRSFSPGFNRQSMTHFNQSENISYQFLVNQLKMDYTLNNDENFQIDSKCNNLLTSPLIYQVMDKLLPSTQKKEKVNSIFTEQSQIEKKSQPIIIKKQFSIKQLKQENMIQSQTQQQVSTPSQKNSQQMSQTQGFQSSQFKPQSNFNVKPGLDSNEFEILQNKLGRQQQELEELKQLYNTNMAQKKNELNQANQQNQQNDQLKKKIEVLENNLVQLKNENTTYKKEKDQKQSEVNELRSFIQDLQDKQLKLEKLVQQQQQQQQYQQQQQQQLLQLQLQQQQQQQASPQQQQLPNPGLQYLKTQQSSYSTKTNTQTQMNIQIPSNNTDDKNRLFVRAQSQMSHSPGEEFKNEMDDTSPRIIKQNQAYLLQLLDMLDLNTSFTKTYTKLHSINENNSWESDVSIVHNFKLEGLITDSNEGKVLMLKAYNQQNIACSESISFDLLKSLLFYVDFQDTLPTNLPNISTTHQFFKYLILPYTAVIQDENTQQYKIQLWPKPYGLLNGLNLKLDFLDLNCLVYVHHLETDQFRIIILDPASYDCFKLDLEMDYSSMDAFFLDAKSIKDEYNYYCKSNLLKLTDKTPKFGDDDVAEALVERHFSKDKVKSVQAGIKQNQSYGQENMTLKQPLEFLKFIKQIVQIFEQQLKLQQITFPNSLLGMKYFRCKTWNAGTKSQIQIVKEQLDQQQISIYLANCFESFGPNKSKLKVKGSTNINFSAIQREFAVSYDKLQIEERATILQTILYSFNLNIFEKVCEQDEQQFDKNPIVQSIYDCGSYRRIIAFDNGKISQVTVQVIGSNRRMCGIKFSVFNVDETIENGVFLPVSQSEWDTRAMEKQKIKASVQNVPFAEYLLTQILKCPTTQTILFKKILNADFKSNQINSNEIKKRKTFIERIDNLLTWQEVIANL</sequence>
<dbReference type="AlphaFoldDB" id="A0A8S1RIW4"/>
<evidence type="ECO:0000256" key="1">
    <source>
        <dbReference type="SAM" id="Coils"/>
    </source>
</evidence>
<keyword evidence="4" id="KW-1185">Reference proteome</keyword>
<evidence type="ECO:0000256" key="2">
    <source>
        <dbReference type="SAM" id="MobiDB-lite"/>
    </source>
</evidence>
<evidence type="ECO:0000313" key="4">
    <source>
        <dbReference type="Proteomes" id="UP000692954"/>
    </source>
</evidence>
<feature type="region of interest" description="Disordered" evidence="2">
    <location>
        <begin position="431"/>
        <end position="467"/>
    </location>
</feature>
<organism evidence="3 4">
    <name type="scientific">Paramecium sonneborni</name>
    <dbReference type="NCBI Taxonomy" id="65129"/>
    <lineage>
        <taxon>Eukaryota</taxon>
        <taxon>Sar</taxon>
        <taxon>Alveolata</taxon>
        <taxon>Ciliophora</taxon>
        <taxon>Intramacronucleata</taxon>
        <taxon>Oligohymenophorea</taxon>
        <taxon>Peniculida</taxon>
        <taxon>Parameciidae</taxon>
        <taxon>Paramecium</taxon>
    </lineage>
</organism>
<feature type="compositionally biased region" description="Low complexity" evidence="2">
    <location>
        <begin position="8"/>
        <end position="26"/>
    </location>
</feature>
<proteinExistence type="predicted"/>
<dbReference type="GO" id="GO:0045893">
    <property type="term" value="P:positive regulation of DNA-templated transcription"/>
    <property type="evidence" value="ECO:0007669"/>
    <property type="project" value="TreeGrafter"/>
</dbReference>
<dbReference type="GO" id="GO:0016514">
    <property type="term" value="C:SWI/SNF complex"/>
    <property type="evidence" value="ECO:0007669"/>
    <property type="project" value="TreeGrafter"/>
</dbReference>
<feature type="compositionally biased region" description="Low complexity" evidence="2">
    <location>
        <begin position="431"/>
        <end position="442"/>
    </location>
</feature>
<comment type="caution">
    <text evidence="3">The sequence shown here is derived from an EMBL/GenBank/DDBJ whole genome shotgun (WGS) entry which is preliminary data.</text>
</comment>